<dbReference type="EMBL" id="QKWP01000082">
    <property type="protein sequence ID" value="RIB27942.1"/>
    <property type="molecule type" value="Genomic_DNA"/>
</dbReference>
<name>A0A397W1M0_9GLOM</name>
<evidence type="ECO:0000256" key="1">
    <source>
        <dbReference type="SAM" id="MobiDB-lite"/>
    </source>
</evidence>
<evidence type="ECO:0000313" key="2">
    <source>
        <dbReference type="EMBL" id="RIB27942.1"/>
    </source>
</evidence>
<gene>
    <name evidence="2" type="ORF">C2G38_2159233</name>
</gene>
<reference evidence="2 3" key="1">
    <citation type="submission" date="2018-06" db="EMBL/GenBank/DDBJ databases">
        <title>Comparative genomics reveals the genomic features of Rhizophagus irregularis, R. cerebriforme, R. diaphanum and Gigaspora rosea, and their symbiotic lifestyle signature.</title>
        <authorList>
            <person name="Morin E."/>
            <person name="San Clemente H."/>
            <person name="Chen E.C.H."/>
            <person name="De La Providencia I."/>
            <person name="Hainaut M."/>
            <person name="Kuo A."/>
            <person name="Kohler A."/>
            <person name="Murat C."/>
            <person name="Tang N."/>
            <person name="Roy S."/>
            <person name="Loubradou J."/>
            <person name="Henrissat B."/>
            <person name="Grigoriev I.V."/>
            <person name="Corradi N."/>
            <person name="Roux C."/>
            <person name="Martin F.M."/>
        </authorList>
    </citation>
    <scope>NUCLEOTIDE SEQUENCE [LARGE SCALE GENOMIC DNA]</scope>
    <source>
        <strain evidence="2 3">DAOM 194757</strain>
    </source>
</reference>
<dbReference type="OrthoDB" id="10622524at2759"/>
<comment type="caution">
    <text evidence="2">The sequence shown here is derived from an EMBL/GenBank/DDBJ whole genome shotgun (WGS) entry which is preliminary data.</text>
</comment>
<feature type="region of interest" description="Disordered" evidence="1">
    <location>
        <begin position="135"/>
        <end position="155"/>
    </location>
</feature>
<dbReference type="AlphaFoldDB" id="A0A397W1M0"/>
<evidence type="ECO:0000313" key="3">
    <source>
        <dbReference type="Proteomes" id="UP000266673"/>
    </source>
</evidence>
<keyword evidence="3" id="KW-1185">Reference proteome</keyword>
<accession>A0A397W1M0</accession>
<sequence>MDLKKTTYIYCYGENLNILNKWFGSKIFKYPIRIKRDTKNIFKKNHRDIIHIHISEVHKSTTNKFSRILKKIKPEILIIISKLTFDKFKIKIGKSYMDYIDIDYIININDDHSYSIYKGDKKYFKLYLNNINEDDENKDSESEDYKNNNYMNEVY</sequence>
<proteinExistence type="predicted"/>
<dbReference type="Proteomes" id="UP000266673">
    <property type="component" value="Unassembled WGS sequence"/>
</dbReference>
<protein>
    <submittedName>
        <fullName evidence="2">Uncharacterized protein</fullName>
    </submittedName>
</protein>
<organism evidence="2 3">
    <name type="scientific">Gigaspora rosea</name>
    <dbReference type="NCBI Taxonomy" id="44941"/>
    <lineage>
        <taxon>Eukaryota</taxon>
        <taxon>Fungi</taxon>
        <taxon>Fungi incertae sedis</taxon>
        <taxon>Mucoromycota</taxon>
        <taxon>Glomeromycotina</taxon>
        <taxon>Glomeromycetes</taxon>
        <taxon>Diversisporales</taxon>
        <taxon>Gigasporaceae</taxon>
        <taxon>Gigaspora</taxon>
    </lineage>
</organism>